<organism evidence="1 2">
    <name type="scientific">Ideonella lacteola</name>
    <dbReference type="NCBI Taxonomy" id="2984193"/>
    <lineage>
        <taxon>Bacteria</taxon>
        <taxon>Pseudomonadati</taxon>
        <taxon>Pseudomonadota</taxon>
        <taxon>Betaproteobacteria</taxon>
        <taxon>Burkholderiales</taxon>
        <taxon>Sphaerotilaceae</taxon>
        <taxon>Ideonella</taxon>
    </lineage>
</organism>
<evidence type="ECO:0000313" key="1">
    <source>
        <dbReference type="EMBL" id="MEK8034767.1"/>
    </source>
</evidence>
<evidence type="ECO:0008006" key="3">
    <source>
        <dbReference type="Google" id="ProtNLM"/>
    </source>
</evidence>
<reference evidence="1 2" key="1">
    <citation type="submission" date="2024-04" db="EMBL/GenBank/DDBJ databases">
        <title>Novel species of the genus Ideonella isolated from streams.</title>
        <authorList>
            <person name="Lu H."/>
        </authorList>
    </citation>
    <scope>NUCLEOTIDE SEQUENCE [LARGE SCALE GENOMIC DNA]</scope>
    <source>
        <strain evidence="1 2">DXS29W</strain>
    </source>
</reference>
<dbReference type="Proteomes" id="UP001371218">
    <property type="component" value="Unassembled WGS sequence"/>
</dbReference>
<sequence>MVYAEANEAIEGFCRRERCAYLPVLTPLLWHEHPQVFRSVIGHFVEIDCDDGALDVIAQHLLEPGIRNAKDFGFQSPTAHDLCEYLDQWANPAKAELHRRRAAQIARQAIVESLDSDNPAERLAIVRNSWLSAGALIRAICQFPVDGAAGVLERVALNSNLEPRLRAEALLRYKALTGITLAARKQLISEFFALDSGPVEITGNFIGSLVAHDLVTMEELAHGAANPKWTGGVVEAISQWLSRDKIENVATVAVRGLRVALATLSQKLSSDTEEIRYVVECLRALPRTPDDDAGIRQSLQSALASAGHMADRPWVAKEVMTMLLAFNGGAALDLDTMNPWDAMQEHWRRENIYWQSALQLLVEAGAISPERRLVLPQRISETTMADIHDQLESVLRSGGRGCHKWLNSTSYEHRHDELFSSFVSLAHQPMVLDSVVQSGGMEISITADDAQPREAKDYGIPVLSTEGTRMQVVASFQGKSFKFYAHPNGTYTDAWAVLHAFNQFMAQLGRSERAFWLGSEQEGEDEGLFVCALPDKFLAACEKLRIPLRDSNAARRKPFDDEQTN</sequence>
<protein>
    <recommendedName>
        <fullName evidence="3">Zorya protein ZorC EH domain-containing protein</fullName>
    </recommendedName>
</protein>
<name>A0ABU9BXR3_9BURK</name>
<evidence type="ECO:0000313" key="2">
    <source>
        <dbReference type="Proteomes" id="UP001371218"/>
    </source>
</evidence>
<gene>
    <name evidence="1" type="ORF">AACH06_28445</name>
</gene>
<comment type="caution">
    <text evidence="1">The sequence shown here is derived from an EMBL/GenBank/DDBJ whole genome shotgun (WGS) entry which is preliminary data.</text>
</comment>
<dbReference type="RefSeq" id="WP_341429199.1">
    <property type="nucleotide sequence ID" value="NZ_JBBUTG010000035.1"/>
</dbReference>
<accession>A0ABU9BXR3</accession>
<dbReference type="EMBL" id="JBBUTG010000035">
    <property type="protein sequence ID" value="MEK8034767.1"/>
    <property type="molecule type" value="Genomic_DNA"/>
</dbReference>
<proteinExistence type="predicted"/>
<keyword evidence="2" id="KW-1185">Reference proteome</keyword>